<dbReference type="InterPro" id="IPR009787">
    <property type="entry name" value="Jagunal"/>
</dbReference>
<evidence type="ECO:0000256" key="1">
    <source>
        <dbReference type="ARBA" id="ARBA00004477"/>
    </source>
</evidence>
<feature type="transmembrane region" description="Helical" evidence="7">
    <location>
        <begin position="66"/>
        <end position="85"/>
    </location>
</feature>
<dbReference type="GO" id="GO:0016192">
    <property type="term" value="P:vesicle-mediated transport"/>
    <property type="evidence" value="ECO:0007669"/>
    <property type="project" value="TreeGrafter"/>
</dbReference>
<dbReference type="GO" id="GO:0005789">
    <property type="term" value="C:endoplasmic reticulum membrane"/>
    <property type="evidence" value="ECO:0007669"/>
    <property type="project" value="UniProtKB-SubCell"/>
</dbReference>
<sequence>MQQRKPTIGRPSGTDGSDYSYRMVVDTRYQLVAKGKKRLALLFPLQAVLLLIGAVFAILPGTVEDAPNTLALSLAFGGLITLLIAELGRRRSKANLLGVYSFASSMTMLLAVNLGRRHSMVEVIRESSLWKTKKFDLNDFPALQAGLLVYIISLLLVQLLITKATFALISNMSPPRKAS</sequence>
<dbReference type="PANTHER" id="PTHR20955:SF1">
    <property type="entry name" value="PROTEIN JAGUNAL HOMOLOG 1"/>
    <property type="match status" value="1"/>
</dbReference>
<keyword evidence="4" id="KW-0256">Endoplasmic reticulum</keyword>
<evidence type="ECO:0000313" key="8">
    <source>
        <dbReference type="EMBL" id="KAF7824891.1"/>
    </source>
</evidence>
<organism evidence="8 9">
    <name type="scientific">Senna tora</name>
    <dbReference type="NCBI Taxonomy" id="362788"/>
    <lineage>
        <taxon>Eukaryota</taxon>
        <taxon>Viridiplantae</taxon>
        <taxon>Streptophyta</taxon>
        <taxon>Embryophyta</taxon>
        <taxon>Tracheophyta</taxon>
        <taxon>Spermatophyta</taxon>
        <taxon>Magnoliopsida</taxon>
        <taxon>eudicotyledons</taxon>
        <taxon>Gunneridae</taxon>
        <taxon>Pentapetalae</taxon>
        <taxon>rosids</taxon>
        <taxon>fabids</taxon>
        <taxon>Fabales</taxon>
        <taxon>Fabaceae</taxon>
        <taxon>Caesalpinioideae</taxon>
        <taxon>Cassia clade</taxon>
        <taxon>Senna</taxon>
    </lineage>
</organism>
<evidence type="ECO:0000256" key="2">
    <source>
        <dbReference type="ARBA" id="ARBA00008462"/>
    </source>
</evidence>
<comment type="subcellular location">
    <subcellularLocation>
        <location evidence="1">Endoplasmic reticulum membrane</location>
        <topology evidence="1">Multi-pass membrane protein</topology>
    </subcellularLocation>
</comment>
<dbReference type="EMBL" id="JAAIUW010000007">
    <property type="protein sequence ID" value="KAF7824891.1"/>
    <property type="molecule type" value="Genomic_DNA"/>
</dbReference>
<name>A0A834TPQ3_9FABA</name>
<proteinExistence type="inferred from homology"/>
<evidence type="ECO:0000256" key="7">
    <source>
        <dbReference type="SAM" id="Phobius"/>
    </source>
</evidence>
<evidence type="ECO:0000256" key="4">
    <source>
        <dbReference type="ARBA" id="ARBA00022824"/>
    </source>
</evidence>
<evidence type="ECO:0000256" key="6">
    <source>
        <dbReference type="ARBA" id="ARBA00023136"/>
    </source>
</evidence>
<accession>A0A834TPQ3</accession>
<feature type="transmembrane region" description="Helical" evidence="7">
    <location>
        <begin position="147"/>
        <end position="169"/>
    </location>
</feature>
<dbReference type="Proteomes" id="UP000634136">
    <property type="component" value="Unassembled WGS sequence"/>
</dbReference>
<evidence type="ECO:0000256" key="3">
    <source>
        <dbReference type="ARBA" id="ARBA00022692"/>
    </source>
</evidence>
<evidence type="ECO:0000256" key="5">
    <source>
        <dbReference type="ARBA" id="ARBA00022989"/>
    </source>
</evidence>
<feature type="transmembrane region" description="Helical" evidence="7">
    <location>
        <begin position="97"/>
        <end position="115"/>
    </location>
</feature>
<keyword evidence="9" id="KW-1185">Reference proteome</keyword>
<keyword evidence="5 7" id="KW-1133">Transmembrane helix</keyword>
<feature type="transmembrane region" description="Helical" evidence="7">
    <location>
        <begin position="39"/>
        <end position="60"/>
    </location>
</feature>
<protein>
    <submittedName>
        <fullName evidence="8">Putative transmembrane protein</fullName>
    </submittedName>
</protein>
<reference evidence="8" key="1">
    <citation type="submission" date="2020-09" db="EMBL/GenBank/DDBJ databases">
        <title>Genome-Enabled Discovery of Anthraquinone Biosynthesis in Senna tora.</title>
        <authorList>
            <person name="Kang S.-H."/>
            <person name="Pandey R.P."/>
            <person name="Lee C.-M."/>
            <person name="Sim J.-S."/>
            <person name="Jeong J.-T."/>
            <person name="Choi B.-S."/>
            <person name="Jung M."/>
            <person name="Ginzburg D."/>
            <person name="Zhao K."/>
            <person name="Won S.Y."/>
            <person name="Oh T.-J."/>
            <person name="Yu Y."/>
            <person name="Kim N.-H."/>
            <person name="Lee O.R."/>
            <person name="Lee T.-H."/>
            <person name="Bashyal P."/>
            <person name="Kim T.-S."/>
            <person name="Lee W.-H."/>
            <person name="Kawkins C."/>
            <person name="Kim C.-K."/>
            <person name="Kim J.S."/>
            <person name="Ahn B.O."/>
            <person name="Rhee S.Y."/>
            <person name="Sohng J.K."/>
        </authorList>
    </citation>
    <scope>NUCLEOTIDE SEQUENCE</scope>
    <source>
        <tissue evidence="8">Leaf</tissue>
    </source>
</reference>
<evidence type="ECO:0000313" key="9">
    <source>
        <dbReference type="Proteomes" id="UP000634136"/>
    </source>
</evidence>
<dbReference type="AlphaFoldDB" id="A0A834TPQ3"/>
<dbReference type="OrthoDB" id="1915239at2759"/>
<keyword evidence="3 7" id="KW-0812">Transmembrane</keyword>
<dbReference type="GO" id="GO:0007029">
    <property type="term" value="P:endoplasmic reticulum organization"/>
    <property type="evidence" value="ECO:0007669"/>
    <property type="project" value="InterPro"/>
</dbReference>
<keyword evidence="6 7" id="KW-0472">Membrane</keyword>
<comment type="caution">
    <text evidence="8">The sequence shown here is derived from an EMBL/GenBank/DDBJ whole genome shotgun (WGS) entry which is preliminary data.</text>
</comment>
<dbReference type="PANTHER" id="PTHR20955">
    <property type="entry name" value="PROTEIN JAGUNAL HOMOLOG 1"/>
    <property type="match status" value="1"/>
</dbReference>
<dbReference type="Pfam" id="PF07086">
    <property type="entry name" value="Jagunal"/>
    <property type="match status" value="1"/>
</dbReference>
<gene>
    <name evidence="8" type="ORF">G2W53_023035</name>
</gene>
<comment type="similarity">
    <text evidence="2">Belongs to the jagunal family.</text>
</comment>